<dbReference type="PANTHER" id="PTHR24379">
    <property type="entry name" value="KRAB AND ZINC FINGER DOMAIN-CONTAINING"/>
    <property type="match status" value="1"/>
</dbReference>
<dbReference type="PROSITE" id="PS50157">
    <property type="entry name" value="ZINC_FINGER_C2H2_2"/>
    <property type="match status" value="3"/>
</dbReference>
<dbReference type="SUPFAM" id="SSF57667">
    <property type="entry name" value="beta-beta-alpha zinc fingers"/>
    <property type="match status" value="2"/>
</dbReference>
<keyword evidence="4" id="KW-0862">Zinc</keyword>
<feature type="domain" description="C2H2-type" evidence="9">
    <location>
        <begin position="157"/>
        <end position="188"/>
    </location>
</feature>
<evidence type="ECO:0000313" key="11">
    <source>
        <dbReference type="Proteomes" id="UP000494163"/>
    </source>
</evidence>
<feature type="region of interest" description="Disordered" evidence="8">
    <location>
        <begin position="271"/>
        <end position="322"/>
    </location>
</feature>
<evidence type="ECO:0000256" key="5">
    <source>
        <dbReference type="ARBA" id="ARBA00023015"/>
    </source>
</evidence>
<evidence type="ECO:0000256" key="6">
    <source>
        <dbReference type="ARBA" id="ARBA00023163"/>
    </source>
</evidence>
<evidence type="ECO:0000256" key="7">
    <source>
        <dbReference type="PROSITE-ProRule" id="PRU00042"/>
    </source>
</evidence>
<dbReference type="InterPro" id="IPR013087">
    <property type="entry name" value="Znf_C2H2_type"/>
</dbReference>
<proteinExistence type="predicted"/>
<dbReference type="PANTHER" id="PTHR24379:SF121">
    <property type="entry name" value="C2H2-TYPE DOMAIN-CONTAINING PROTEIN"/>
    <property type="match status" value="1"/>
</dbReference>
<keyword evidence="6" id="KW-0804">Transcription</keyword>
<feature type="domain" description="C2H2-type" evidence="9">
    <location>
        <begin position="448"/>
        <end position="471"/>
    </location>
</feature>
<gene>
    <name evidence="10" type="ORF">Dbus_chr2Rg235</name>
</gene>
<evidence type="ECO:0000313" key="10">
    <source>
        <dbReference type="EMBL" id="ALC40656.1"/>
    </source>
</evidence>
<keyword evidence="11" id="KW-1185">Reference proteome</keyword>
<evidence type="ECO:0000256" key="8">
    <source>
        <dbReference type="SAM" id="MobiDB-lite"/>
    </source>
</evidence>
<keyword evidence="3 7" id="KW-0863">Zinc-finger</keyword>
<evidence type="ECO:0000256" key="4">
    <source>
        <dbReference type="ARBA" id="ARBA00022833"/>
    </source>
</evidence>
<reference evidence="10 11" key="1">
    <citation type="submission" date="2015-08" db="EMBL/GenBank/DDBJ databases">
        <title>Ancestral chromatin configuration constrains chromatin evolution on differentiating sex chromosomes in Drosophila.</title>
        <authorList>
            <person name="Zhou Q."/>
            <person name="Bachtrog D."/>
        </authorList>
    </citation>
    <scope>NUCLEOTIDE SEQUENCE [LARGE SCALE GENOMIC DNA]</scope>
    <source>
        <tissue evidence="10">Whole larvae</tissue>
    </source>
</reference>
<feature type="region of interest" description="Disordered" evidence="8">
    <location>
        <begin position="97"/>
        <end position="123"/>
    </location>
</feature>
<accession>A0A0M5J288</accession>
<keyword evidence="5" id="KW-0805">Transcription regulation</keyword>
<feature type="domain" description="C2H2-type" evidence="9">
    <location>
        <begin position="214"/>
        <end position="242"/>
    </location>
</feature>
<dbReference type="AlphaFoldDB" id="A0A0M5J288"/>
<dbReference type="InterPro" id="IPR036236">
    <property type="entry name" value="Znf_C2H2_sf"/>
</dbReference>
<dbReference type="PROSITE" id="PS00028">
    <property type="entry name" value="ZINC_FINGER_C2H2_1"/>
    <property type="match status" value="3"/>
</dbReference>
<evidence type="ECO:0000256" key="3">
    <source>
        <dbReference type="ARBA" id="ARBA00022771"/>
    </source>
</evidence>
<evidence type="ECO:0000259" key="9">
    <source>
        <dbReference type="PROSITE" id="PS50157"/>
    </source>
</evidence>
<dbReference type="EMBL" id="CP012524">
    <property type="protein sequence ID" value="ALC40656.1"/>
    <property type="molecule type" value="Genomic_DNA"/>
</dbReference>
<protein>
    <submittedName>
        <fullName evidence="10">CG11906</fullName>
    </submittedName>
</protein>
<keyword evidence="1" id="KW-0479">Metal-binding</keyword>
<dbReference type="Proteomes" id="UP000494163">
    <property type="component" value="Chromosome 2R"/>
</dbReference>
<organism evidence="10 11">
    <name type="scientific">Drosophila busckii</name>
    <name type="common">Fruit fly</name>
    <dbReference type="NCBI Taxonomy" id="30019"/>
    <lineage>
        <taxon>Eukaryota</taxon>
        <taxon>Metazoa</taxon>
        <taxon>Ecdysozoa</taxon>
        <taxon>Arthropoda</taxon>
        <taxon>Hexapoda</taxon>
        <taxon>Insecta</taxon>
        <taxon>Pterygota</taxon>
        <taxon>Neoptera</taxon>
        <taxon>Endopterygota</taxon>
        <taxon>Diptera</taxon>
        <taxon>Brachycera</taxon>
        <taxon>Muscomorpha</taxon>
        <taxon>Ephydroidea</taxon>
        <taxon>Drosophilidae</taxon>
        <taxon>Drosophila</taxon>
    </lineage>
</organism>
<dbReference type="OrthoDB" id="8069632at2759"/>
<dbReference type="GO" id="GO:0008270">
    <property type="term" value="F:zinc ion binding"/>
    <property type="evidence" value="ECO:0007669"/>
    <property type="project" value="UniProtKB-KW"/>
</dbReference>
<dbReference type="OMA" id="HSKGINY"/>
<feature type="compositionally biased region" description="Acidic residues" evidence="8">
    <location>
        <begin position="298"/>
        <end position="320"/>
    </location>
</feature>
<evidence type="ECO:0000256" key="1">
    <source>
        <dbReference type="ARBA" id="ARBA00022723"/>
    </source>
</evidence>
<keyword evidence="2" id="KW-0677">Repeat</keyword>
<name>A0A0M5J288_DROBS</name>
<evidence type="ECO:0000256" key="2">
    <source>
        <dbReference type="ARBA" id="ARBA00022737"/>
    </source>
</evidence>
<sequence>MQPEAEPSSNAKNTRADPDGPSSSKCCTVCGSAKGLPSLLDLSTNKVMRRRLNKDWKLPAEVVQKTLCTICVECVCKLNMHSEVTHTIMQRLQRVNDVRTSPASKQDKPASSEHAAAQSRSNSSLCSVLQPYSVQPAESPKANRGNNLDGWKWRTRLVCQYCERAYFRKDLYSLHVRRCWRHHTQRRPQKCRVLNEASHHDDATNAGKLFTRSFQCKHCDMEFTGVLEMRQHQRAVHQLQHRCSVCEASFGTKYEWDMHHTICSAKQEALKTQQEPTQSRSTRARSRACSSAWHNGELADEEDEDDEDDAADSQYDEQDDVSVASTNYKRRMNFTGDWIVNHSRSNSNSALNLTMMYDDYVLEETQITTDKEYDLYLLDLLKTQVQLKAFTCFVPNCRYQTNTLVDLMKHDYIHHWKMSWFYCNKCGDVFTSKVFLDYHLHRQNRGVYICHKCYDEFEFQHQLDRHQLLHSKGINYYCKYCRLEFLSEAKLLAHCEHERHSPNDEPPQIHIDHAISISNTVPAPAAQLRKYTARILNLPQRPWISKRPMVLPNHKPYRFAIGICEFDNRQLPNCVSCT</sequence>
<dbReference type="SMART" id="SM00355">
    <property type="entry name" value="ZnF_C2H2"/>
    <property type="match status" value="7"/>
</dbReference>
<dbReference type="Gene3D" id="3.30.160.60">
    <property type="entry name" value="Classic Zinc Finger"/>
    <property type="match status" value="3"/>
</dbReference>
<feature type="region of interest" description="Disordered" evidence="8">
    <location>
        <begin position="1"/>
        <end position="24"/>
    </location>
</feature>